<protein>
    <submittedName>
        <fullName evidence="2">Tub_2 domain-containing protein</fullName>
    </submittedName>
</protein>
<organism evidence="2 3">
    <name type="scientific">Cephalotus follicularis</name>
    <name type="common">Albany pitcher plant</name>
    <dbReference type="NCBI Taxonomy" id="3775"/>
    <lineage>
        <taxon>Eukaryota</taxon>
        <taxon>Viridiplantae</taxon>
        <taxon>Streptophyta</taxon>
        <taxon>Embryophyta</taxon>
        <taxon>Tracheophyta</taxon>
        <taxon>Spermatophyta</taxon>
        <taxon>Magnoliopsida</taxon>
        <taxon>eudicotyledons</taxon>
        <taxon>Gunneridae</taxon>
        <taxon>Pentapetalae</taxon>
        <taxon>rosids</taxon>
        <taxon>fabids</taxon>
        <taxon>Oxalidales</taxon>
        <taxon>Cephalotaceae</taxon>
        <taxon>Cephalotus</taxon>
    </lineage>
</organism>
<feature type="non-terminal residue" evidence="2">
    <location>
        <position position="190"/>
    </location>
</feature>
<comment type="similarity">
    <text evidence="1">Belongs to the LOR family.</text>
</comment>
<accession>A0A1Q3B3A2</accession>
<dbReference type="STRING" id="3775.A0A1Q3B3A2"/>
<dbReference type="InterPro" id="IPR025659">
    <property type="entry name" value="Tubby-like_C"/>
</dbReference>
<gene>
    <name evidence="2" type="ORF">CFOL_v3_05981</name>
</gene>
<proteinExistence type="inferred from homology"/>
<evidence type="ECO:0000313" key="3">
    <source>
        <dbReference type="Proteomes" id="UP000187406"/>
    </source>
</evidence>
<dbReference type="PANTHER" id="PTHR31087">
    <property type="match status" value="1"/>
</dbReference>
<evidence type="ECO:0000313" key="2">
    <source>
        <dbReference type="EMBL" id="GAV62458.1"/>
    </source>
</evidence>
<dbReference type="InterPro" id="IPR007612">
    <property type="entry name" value="LOR"/>
</dbReference>
<reference evidence="3" key="1">
    <citation type="submission" date="2016-04" db="EMBL/GenBank/DDBJ databases">
        <title>Cephalotus genome sequencing.</title>
        <authorList>
            <person name="Fukushima K."/>
            <person name="Hasebe M."/>
            <person name="Fang X."/>
        </authorList>
    </citation>
    <scope>NUCLEOTIDE SEQUENCE [LARGE SCALE GENOMIC DNA]</scope>
    <source>
        <strain evidence="3">cv. St1</strain>
    </source>
</reference>
<dbReference type="Proteomes" id="UP000187406">
    <property type="component" value="Unassembled WGS sequence"/>
</dbReference>
<name>A0A1Q3B3A2_CEPFO</name>
<dbReference type="SUPFAM" id="SSF54518">
    <property type="entry name" value="Tubby C-terminal domain-like"/>
    <property type="match status" value="1"/>
</dbReference>
<dbReference type="Gene3D" id="2.40.160.200">
    <property type="entry name" value="LURP1-related"/>
    <property type="match status" value="1"/>
</dbReference>
<dbReference type="PANTHER" id="PTHR31087:SF17">
    <property type="entry name" value="PROTEIN LURP-ONE-RELATED 14-RELATED"/>
    <property type="match status" value="1"/>
</dbReference>
<dbReference type="Pfam" id="PF04525">
    <property type="entry name" value="LOR"/>
    <property type="match status" value="1"/>
</dbReference>
<dbReference type="AlphaFoldDB" id="A0A1Q3B3A2"/>
<dbReference type="InParanoid" id="A0A1Q3B3A2"/>
<dbReference type="InterPro" id="IPR038595">
    <property type="entry name" value="LOR_sf"/>
</dbReference>
<dbReference type="OrthoDB" id="97518at2759"/>
<keyword evidence="3" id="KW-1185">Reference proteome</keyword>
<comment type="caution">
    <text evidence="2">The sequence shown here is derived from an EMBL/GenBank/DDBJ whole genome shotgun (WGS) entry which is preliminary data.</text>
</comment>
<sequence length="190" mass="21819">MENPWAYGDPTEAYEEEPSINTAREPNITSIVGDSAFCVPYPMELIVRKKIQGLSNAHFDVFDVTGNNLLLKVDGRVWTIQKKRIMRDPAGFPVLVLREKVLTCRHQWNCHLGESTDNNNLLFKVQRSNPIQIKTRLEVFLASNFNKNVCDFHVIRCLSSLSFKVYKGKTIIAEVNHKLTWGKFYKGKDC</sequence>
<dbReference type="EMBL" id="BDDD01000258">
    <property type="protein sequence ID" value="GAV62458.1"/>
    <property type="molecule type" value="Genomic_DNA"/>
</dbReference>
<evidence type="ECO:0000256" key="1">
    <source>
        <dbReference type="ARBA" id="ARBA00005437"/>
    </source>
</evidence>